<evidence type="ECO:0000313" key="2">
    <source>
        <dbReference type="Proteomes" id="UP001597295"/>
    </source>
</evidence>
<comment type="caution">
    <text evidence="1">The sequence shown here is derived from an EMBL/GenBank/DDBJ whole genome shotgun (WGS) entry which is preliminary data.</text>
</comment>
<keyword evidence="2" id="KW-1185">Reference proteome</keyword>
<reference evidence="2" key="1">
    <citation type="journal article" date="2019" name="Int. J. Syst. Evol. Microbiol.">
        <title>The Global Catalogue of Microorganisms (GCM) 10K type strain sequencing project: providing services to taxonomists for standard genome sequencing and annotation.</title>
        <authorList>
            <consortium name="The Broad Institute Genomics Platform"/>
            <consortium name="The Broad Institute Genome Sequencing Center for Infectious Disease"/>
            <person name="Wu L."/>
            <person name="Ma J."/>
        </authorList>
    </citation>
    <scope>NUCLEOTIDE SEQUENCE [LARGE SCALE GENOMIC DNA]</scope>
    <source>
        <strain evidence="2">CGMCC 1.19062</strain>
    </source>
</reference>
<proteinExistence type="predicted"/>
<accession>A0ABW5DWE1</accession>
<organism evidence="1 2">
    <name type="scientific">Lacibacterium aquatile</name>
    <dbReference type="NCBI Taxonomy" id="1168082"/>
    <lineage>
        <taxon>Bacteria</taxon>
        <taxon>Pseudomonadati</taxon>
        <taxon>Pseudomonadota</taxon>
        <taxon>Alphaproteobacteria</taxon>
        <taxon>Rhodospirillales</taxon>
        <taxon>Rhodospirillaceae</taxon>
    </lineage>
</organism>
<gene>
    <name evidence="1" type="ORF">ACFSM5_21090</name>
</gene>
<name>A0ABW5DWE1_9PROT</name>
<sequence length="148" mass="16590">MTTQITVVPFNFGAALPNDPVEIQKTNIALIHQTTRDDDIYDKVYRAKLLTRIVKSGLEVLVDESTSDIVDRWEDSPNLPALKIARFTRKPFNMPGDETLVAVRISAVSDVLPVAPIEYPDYKTLIIMGGLRVPVTETPDEVKRLLGW</sequence>
<evidence type="ECO:0000313" key="1">
    <source>
        <dbReference type="EMBL" id="MFD2265412.1"/>
    </source>
</evidence>
<protein>
    <submittedName>
        <fullName evidence="1">Uncharacterized protein</fullName>
    </submittedName>
</protein>
<dbReference type="EMBL" id="JBHUIP010000016">
    <property type="protein sequence ID" value="MFD2265412.1"/>
    <property type="molecule type" value="Genomic_DNA"/>
</dbReference>
<dbReference type="Proteomes" id="UP001597295">
    <property type="component" value="Unassembled WGS sequence"/>
</dbReference>
<dbReference type="RefSeq" id="WP_379878724.1">
    <property type="nucleotide sequence ID" value="NZ_JBHUIP010000016.1"/>
</dbReference>